<dbReference type="Pfam" id="PF08327">
    <property type="entry name" value="AHSA1"/>
    <property type="match status" value="1"/>
</dbReference>
<proteinExistence type="inferred from homology"/>
<dbReference type="RefSeq" id="WP_261514873.1">
    <property type="nucleotide sequence ID" value="NZ_JAODNV010000007.1"/>
</dbReference>
<organism evidence="3 4">
    <name type="scientific">Chelativorans petroleitrophicus</name>
    <dbReference type="NCBI Taxonomy" id="2975484"/>
    <lineage>
        <taxon>Bacteria</taxon>
        <taxon>Pseudomonadati</taxon>
        <taxon>Pseudomonadota</taxon>
        <taxon>Alphaproteobacteria</taxon>
        <taxon>Hyphomicrobiales</taxon>
        <taxon>Phyllobacteriaceae</taxon>
        <taxon>Chelativorans</taxon>
    </lineage>
</organism>
<dbReference type="CDD" id="cd08891">
    <property type="entry name" value="SRPBCC_CalC"/>
    <property type="match status" value="1"/>
</dbReference>
<dbReference type="InterPro" id="IPR023393">
    <property type="entry name" value="START-like_dom_sf"/>
</dbReference>
<evidence type="ECO:0000256" key="1">
    <source>
        <dbReference type="ARBA" id="ARBA00006817"/>
    </source>
</evidence>
<evidence type="ECO:0000313" key="4">
    <source>
        <dbReference type="Proteomes" id="UP001149009"/>
    </source>
</evidence>
<comment type="similarity">
    <text evidence="1">Belongs to the AHA1 family.</text>
</comment>
<evidence type="ECO:0000313" key="3">
    <source>
        <dbReference type="EMBL" id="MCT8990025.1"/>
    </source>
</evidence>
<dbReference type="Gene3D" id="3.30.530.20">
    <property type="match status" value="1"/>
</dbReference>
<dbReference type="InterPro" id="IPR013538">
    <property type="entry name" value="ASHA1/2-like_C"/>
</dbReference>
<dbReference type="EMBL" id="JAODNV010000007">
    <property type="protein sequence ID" value="MCT8990025.1"/>
    <property type="molecule type" value="Genomic_DNA"/>
</dbReference>
<name>A0A9X2X6W5_9HYPH</name>
<gene>
    <name evidence="3" type="ORF">NYR54_06920</name>
</gene>
<feature type="domain" description="Activator of Hsp90 ATPase homologue 1/2-like C-terminal" evidence="2">
    <location>
        <begin position="18"/>
        <end position="148"/>
    </location>
</feature>
<protein>
    <submittedName>
        <fullName evidence="3">SRPBCC family protein</fullName>
    </submittedName>
</protein>
<comment type="caution">
    <text evidence="3">The sequence shown here is derived from an EMBL/GenBank/DDBJ whole genome shotgun (WGS) entry which is preliminary data.</text>
</comment>
<dbReference type="Proteomes" id="UP001149009">
    <property type="component" value="Unassembled WGS sequence"/>
</dbReference>
<dbReference type="AlphaFoldDB" id="A0A9X2X6W5"/>
<evidence type="ECO:0000259" key="2">
    <source>
        <dbReference type="Pfam" id="PF08327"/>
    </source>
</evidence>
<dbReference type="SUPFAM" id="SSF55961">
    <property type="entry name" value="Bet v1-like"/>
    <property type="match status" value="1"/>
</dbReference>
<reference evidence="3" key="1">
    <citation type="submission" date="2022-08" db="EMBL/GenBank/DDBJ databases">
        <title>Chelativorans sichuanense sp. nov., a paraffin oil-degrading bacterium isolated from a mixture of oil-based drill cuttings and paddy soil.</title>
        <authorList>
            <person name="Yu J."/>
            <person name="Liu H."/>
            <person name="Chen Q."/>
        </authorList>
    </citation>
    <scope>NUCLEOTIDE SEQUENCE</scope>
    <source>
        <strain evidence="3">SCAU 2101</strain>
    </source>
</reference>
<keyword evidence="4" id="KW-1185">Reference proteome</keyword>
<sequence length="159" mass="17744">MDRMISPAPVRRSVTVKASQQKAFEVFTSGFGRWWPASHSIGSSPLKTAVIEPRVGGRWYETGENGRECQWGEVLAWEPPSRVLLAWRIGADWKYDPQLLTEVEVRFVPLGEAGTRVELEHRLLENYGERAAATSERLDSEGGWQSLLAIYAEEAAAAA</sequence>
<accession>A0A9X2X6W5</accession>